<proteinExistence type="inferred from homology"/>
<dbReference type="AlphaFoldDB" id="A0AAU8G9A5"/>
<sequence>MNDILTATGIVAGYGDVHIVNGVSIRLESGGNVAIIGPNGSGKSTLLKSLLGFARLFEGAIVFDGLDITGLSSDRTITMGLGYVPQTDNVFRNLTVQENLEMGAFVRRDGGIKSDIARMYQLFPELERRRKFYAGSLSGGERQMLAIARAMMANPRVLLLDEPLASLSHKAAEGILEKLRLINEQGTALITIEQDTRRILAFARRAYVLVGGRLALEGEAATILENEEARKRYLGLSG</sequence>
<organism evidence="7">
    <name type="scientific">Dehalogenimonas sp. 4OHTPN</name>
    <dbReference type="NCBI Taxonomy" id="3166643"/>
    <lineage>
        <taxon>Bacteria</taxon>
        <taxon>Bacillati</taxon>
        <taxon>Chloroflexota</taxon>
        <taxon>Dehalococcoidia</taxon>
        <taxon>Dehalococcoidales</taxon>
        <taxon>Dehalococcoidaceae</taxon>
        <taxon>Dehalogenimonas</taxon>
    </lineage>
</organism>
<dbReference type="SMART" id="SM00382">
    <property type="entry name" value="AAA"/>
    <property type="match status" value="1"/>
</dbReference>
<keyword evidence="4 7" id="KW-0067">ATP-binding</keyword>
<dbReference type="PROSITE" id="PS00211">
    <property type="entry name" value="ABC_TRANSPORTER_1"/>
    <property type="match status" value="1"/>
</dbReference>
<dbReference type="InterPro" id="IPR017871">
    <property type="entry name" value="ABC_transporter-like_CS"/>
</dbReference>
<dbReference type="GO" id="GO:0015658">
    <property type="term" value="F:branched-chain amino acid transmembrane transporter activity"/>
    <property type="evidence" value="ECO:0007669"/>
    <property type="project" value="TreeGrafter"/>
</dbReference>
<dbReference type="InterPro" id="IPR003439">
    <property type="entry name" value="ABC_transporter-like_ATP-bd"/>
</dbReference>
<accession>A0AAU8G9A5</accession>
<evidence type="ECO:0000256" key="5">
    <source>
        <dbReference type="ARBA" id="ARBA00022970"/>
    </source>
</evidence>
<keyword evidence="5" id="KW-0029">Amino-acid transport</keyword>
<gene>
    <name evidence="7" type="ORF">ABV300_01155</name>
</gene>
<dbReference type="CDD" id="cd03224">
    <property type="entry name" value="ABC_TM1139_LivF_branched"/>
    <property type="match status" value="1"/>
</dbReference>
<dbReference type="GO" id="GO:0016887">
    <property type="term" value="F:ATP hydrolysis activity"/>
    <property type="evidence" value="ECO:0007669"/>
    <property type="project" value="InterPro"/>
</dbReference>
<dbReference type="PANTHER" id="PTHR43820:SF4">
    <property type="entry name" value="HIGH-AFFINITY BRANCHED-CHAIN AMINO ACID TRANSPORT ATP-BINDING PROTEIN LIVF"/>
    <property type="match status" value="1"/>
</dbReference>
<evidence type="ECO:0000259" key="6">
    <source>
        <dbReference type="PROSITE" id="PS50893"/>
    </source>
</evidence>
<dbReference type="InterPro" id="IPR027417">
    <property type="entry name" value="P-loop_NTPase"/>
</dbReference>
<name>A0AAU8G9A5_9CHLR</name>
<comment type="similarity">
    <text evidence="1">Belongs to the ABC transporter superfamily.</text>
</comment>
<dbReference type="GO" id="GO:0015807">
    <property type="term" value="P:L-amino acid transport"/>
    <property type="evidence" value="ECO:0007669"/>
    <property type="project" value="TreeGrafter"/>
</dbReference>
<dbReference type="Pfam" id="PF00005">
    <property type="entry name" value="ABC_tran"/>
    <property type="match status" value="1"/>
</dbReference>
<reference evidence="7" key="1">
    <citation type="submission" date="2024-06" db="EMBL/GenBank/DDBJ databases">
        <title>A Novel Isolate, Dehalogenimonas sp. Strain 4OHTPN, Dechlorinates Aromatic 4 Hydroxy chlorothalonil by a Novel Reductive Dehalogenase.</title>
        <authorList>
            <person name="Liu G."/>
        </authorList>
    </citation>
    <scope>NUCLEOTIDE SEQUENCE</scope>
    <source>
        <strain evidence="7">4OHTPN</strain>
    </source>
</reference>
<evidence type="ECO:0000256" key="4">
    <source>
        <dbReference type="ARBA" id="ARBA00022840"/>
    </source>
</evidence>
<evidence type="ECO:0000313" key="7">
    <source>
        <dbReference type="EMBL" id="XCH33511.1"/>
    </source>
</evidence>
<keyword evidence="3" id="KW-0547">Nucleotide-binding</keyword>
<evidence type="ECO:0000256" key="2">
    <source>
        <dbReference type="ARBA" id="ARBA00022448"/>
    </source>
</evidence>
<dbReference type="PANTHER" id="PTHR43820">
    <property type="entry name" value="HIGH-AFFINITY BRANCHED-CHAIN AMINO ACID TRANSPORT ATP-BINDING PROTEIN LIVF"/>
    <property type="match status" value="1"/>
</dbReference>
<dbReference type="RefSeq" id="WP_353714740.1">
    <property type="nucleotide sequence ID" value="NZ_CP159307.1"/>
</dbReference>
<feature type="domain" description="ABC transporter" evidence="6">
    <location>
        <begin position="5"/>
        <end position="236"/>
    </location>
</feature>
<evidence type="ECO:0000256" key="1">
    <source>
        <dbReference type="ARBA" id="ARBA00005417"/>
    </source>
</evidence>
<dbReference type="PROSITE" id="PS50893">
    <property type="entry name" value="ABC_TRANSPORTER_2"/>
    <property type="match status" value="1"/>
</dbReference>
<dbReference type="InterPro" id="IPR052156">
    <property type="entry name" value="BCAA_Transport_ATP-bd_LivF"/>
</dbReference>
<dbReference type="InterPro" id="IPR003593">
    <property type="entry name" value="AAA+_ATPase"/>
</dbReference>
<dbReference type="Gene3D" id="3.40.50.300">
    <property type="entry name" value="P-loop containing nucleotide triphosphate hydrolases"/>
    <property type="match status" value="1"/>
</dbReference>
<evidence type="ECO:0000256" key="3">
    <source>
        <dbReference type="ARBA" id="ARBA00022741"/>
    </source>
</evidence>
<keyword evidence="2" id="KW-0813">Transport</keyword>
<protein>
    <submittedName>
        <fullName evidence="7">ABC transporter ATP-binding protein</fullName>
    </submittedName>
</protein>
<dbReference type="EMBL" id="CP159307">
    <property type="protein sequence ID" value="XCH33511.1"/>
    <property type="molecule type" value="Genomic_DNA"/>
</dbReference>
<dbReference type="SUPFAM" id="SSF52540">
    <property type="entry name" value="P-loop containing nucleoside triphosphate hydrolases"/>
    <property type="match status" value="1"/>
</dbReference>
<dbReference type="GO" id="GO:0005524">
    <property type="term" value="F:ATP binding"/>
    <property type="evidence" value="ECO:0007669"/>
    <property type="project" value="UniProtKB-KW"/>
</dbReference>